<keyword evidence="6" id="KW-0547">Nucleotide-binding</keyword>
<proteinExistence type="predicted"/>
<name>R7Q5S3_CHOCR</name>
<evidence type="ECO:0000256" key="7">
    <source>
        <dbReference type="ARBA" id="ARBA00022840"/>
    </source>
</evidence>
<dbReference type="CDD" id="cd03249">
    <property type="entry name" value="ABC_MTABC3_MDL1_MDL2"/>
    <property type="match status" value="2"/>
</dbReference>
<dbReference type="Proteomes" id="UP000012073">
    <property type="component" value="Unassembled WGS sequence"/>
</dbReference>
<dbReference type="InterPro" id="IPR011527">
    <property type="entry name" value="ABC1_TM_dom"/>
</dbReference>
<dbReference type="PhylomeDB" id="R7Q5S3"/>
<dbReference type="Pfam" id="PF00664">
    <property type="entry name" value="ABC_membrane"/>
    <property type="match status" value="2"/>
</dbReference>
<dbReference type="OrthoDB" id="6500128at2759"/>
<feature type="transmembrane region" description="Helical" evidence="13">
    <location>
        <begin position="866"/>
        <end position="883"/>
    </location>
</feature>
<dbReference type="GO" id="GO:0016887">
    <property type="term" value="F:ATP hydrolysis activity"/>
    <property type="evidence" value="ECO:0007669"/>
    <property type="project" value="InterPro"/>
</dbReference>
<evidence type="ECO:0000259" key="15">
    <source>
        <dbReference type="PROSITE" id="PS50929"/>
    </source>
</evidence>
<dbReference type="GO" id="GO:0015421">
    <property type="term" value="F:ABC-type oligopeptide transporter activity"/>
    <property type="evidence" value="ECO:0007669"/>
    <property type="project" value="TreeGrafter"/>
</dbReference>
<evidence type="ECO:0000256" key="5">
    <source>
        <dbReference type="ARBA" id="ARBA00022737"/>
    </source>
</evidence>
<feature type="transmembrane region" description="Helical" evidence="13">
    <location>
        <begin position="293"/>
        <end position="312"/>
    </location>
</feature>
<feature type="transmembrane region" description="Helical" evidence="13">
    <location>
        <begin position="361"/>
        <end position="394"/>
    </location>
</feature>
<comment type="subcellular location">
    <subcellularLocation>
        <location evidence="1">Membrane</location>
        <topology evidence="1">Multi-pass membrane protein</topology>
    </subcellularLocation>
</comment>
<dbReference type="SUPFAM" id="SSF52540">
    <property type="entry name" value="P-loop containing nucleoside triphosphate hydrolases"/>
    <property type="match status" value="2"/>
</dbReference>
<evidence type="ECO:0000259" key="14">
    <source>
        <dbReference type="PROSITE" id="PS50893"/>
    </source>
</evidence>
<reference evidence="17" key="1">
    <citation type="journal article" date="2013" name="Proc. Natl. Acad. Sci. U.S.A.">
        <title>Genome structure and metabolic features in the red seaweed Chondrus crispus shed light on evolution of the Archaeplastida.</title>
        <authorList>
            <person name="Collen J."/>
            <person name="Porcel B."/>
            <person name="Carre W."/>
            <person name="Ball S.G."/>
            <person name="Chaparro C."/>
            <person name="Tonon T."/>
            <person name="Barbeyron T."/>
            <person name="Michel G."/>
            <person name="Noel B."/>
            <person name="Valentin K."/>
            <person name="Elias M."/>
            <person name="Artiguenave F."/>
            <person name="Arun A."/>
            <person name="Aury J.M."/>
            <person name="Barbosa-Neto J.F."/>
            <person name="Bothwell J.H."/>
            <person name="Bouget F.Y."/>
            <person name="Brillet L."/>
            <person name="Cabello-Hurtado F."/>
            <person name="Capella-Gutierrez S."/>
            <person name="Charrier B."/>
            <person name="Cladiere L."/>
            <person name="Cock J.M."/>
            <person name="Coelho S.M."/>
            <person name="Colleoni C."/>
            <person name="Czjzek M."/>
            <person name="Da Silva C."/>
            <person name="Delage L."/>
            <person name="Denoeud F."/>
            <person name="Deschamps P."/>
            <person name="Dittami S.M."/>
            <person name="Gabaldon T."/>
            <person name="Gachon C.M."/>
            <person name="Groisillier A."/>
            <person name="Herve C."/>
            <person name="Jabbari K."/>
            <person name="Katinka M."/>
            <person name="Kloareg B."/>
            <person name="Kowalczyk N."/>
            <person name="Labadie K."/>
            <person name="Leblanc C."/>
            <person name="Lopez P.J."/>
            <person name="McLachlan D.H."/>
            <person name="Meslet-Cladiere L."/>
            <person name="Moustafa A."/>
            <person name="Nehr Z."/>
            <person name="Nyvall Collen P."/>
            <person name="Panaud O."/>
            <person name="Partensky F."/>
            <person name="Poulain J."/>
            <person name="Rensing S.A."/>
            <person name="Rousvoal S."/>
            <person name="Samson G."/>
            <person name="Symeonidi A."/>
            <person name="Weissenbach J."/>
            <person name="Zambounis A."/>
            <person name="Wincker P."/>
            <person name="Boyen C."/>
        </authorList>
    </citation>
    <scope>NUCLEOTIDE SEQUENCE [LARGE SCALE GENOMIC DNA]</scope>
    <source>
        <strain evidence="17">cv. Stackhouse</strain>
    </source>
</reference>
<dbReference type="GO" id="GO:0005743">
    <property type="term" value="C:mitochondrial inner membrane"/>
    <property type="evidence" value="ECO:0007669"/>
    <property type="project" value="TreeGrafter"/>
</dbReference>
<keyword evidence="10 13" id="KW-0472">Membrane</keyword>
<protein>
    <recommendedName>
        <fullName evidence="2">Probable ATP-dependent transporter ycf16</fullName>
    </recommendedName>
</protein>
<dbReference type="CDD" id="cd18577">
    <property type="entry name" value="ABC_6TM_Pgp_ABCB1_D1_like"/>
    <property type="match status" value="1"/>
</dbReference>
<dbReference type="PROSITE" id="PS50929">
    <property type="entry name" value="ABC_TM1F"/>
    <property type="match status" value="2"/>
</dbReference>
<keyword evidence="9 13" id="KW-1133">Transmembrane helix</keyword>
<dbReference type="PANTHER" id="PTHR43394">
    <property type="entry name" value="ATP-DEPENDENT PERMEASE MDL1, MITOCHONDRIAL"/>
    <property type="match status" value="1"/>
</dbReference>
<keyword evidence="5" id="KW-0677">Repeat</keyword>
<feature type="domain" description="ABC transporter" evidence="14">
    <location>
        <begin position="432"/>
        <end position="669"/>
    </location>
</feature>
<evidence type="ECO:0000256" key="6">
    <source>
        <dbReference type="ARBA" id="ARBA00022741"/>
    </source>
</evidence>
<dbReference type="Gene3D" id="1.20.1560.10">
    <property type="entry name" value="ABC transporter type 1, transmembrane domain"/>
    <property type="match status" value="2"/>
</dbReference>
<dbReference type="KEGG" id="ccp:CHC_T00001951001"/>
<dbReference type="InterPro" id="IPR027417">
    <property type="entry name" value="P-loop_NTPase"/>
</dbReference>
<dbReference type="PANTHER" id="PTHR43394:SF18">
    <property type="entry name" value="ABC TRANSPORTER B FAMILY MEMBER 11-LIKE"/>
    <property type="match status" value="1"/>
</dbReference>
<evidence type="ECO:0000256" key="3">
    <source>
        <dbReference type="ARBA" id="ARBA00022448"/>
    </source>
</evidence>
<dbReference type="GeneID" id="17320880"/>
<evidence type="ECO:0000313" key="17">
    <source>
        <dbReference type="Proteomes" id="UP000012073"/>
    </source>
</evidence>
<dbReference type="InterPro" id="IPR039421">
    <property type="entry name" value="Type_1_exporter"/>
</dbReference>
<dbReference type="InterPro" id="IPR003439">
    <property type="entry name" value="ABC_transporter-like_ATP-bd"/>
</dbReference>
<dbReference type="FunFam" id="3.40.50.300:FF:000479">
    <property type="entry name" value="Multidrug resistance protein 1A"/>
    <property type="match status" value="1"/>
</dbReference>
<dbReference type="PROSITE" id="PS50893">
    <property type="entry name" value="ABC_TRANSPORTER_2"/>
    <property type="match status" value="2"/>
</dbReference>
<feature type="transmembrane region" description="Helical" evidence="13">
    <location>
        <begin position="841"/>
        <end position="860"/>
    </location>
</feature>
<feature type="transmembrane region" description="Helical" evidence="13">
    <location>
        <begin position="944"/>
        <end position="964"/>
    </location>
</feature>
<dbReference type="Pfam" id="PF00005">
    <property type="entry name" value="ABC_tran"/>
    <property type="match status" value="2"/>
</dbReference>
<evidence type="ECO:0000256" key="1">
    <source>
        <dbReference type="ARBA" id="ARBA00004141"/>
    </source>
</evidence>
<dbReference type="PROSITE" id="PS00211">
    <property type="entry name" value="ABC_TRANSPORTER_1"/>
    <property type="match status" value="2"/>
</dbReference>
<feature type="domain" description="ABC transmembrane type-1" evidence="15">
    <location>
        <begin position="789"/>
        <end position="1009"/>
    </location>
</feature>
<dbReference type="SUPFAM" id="SSF90123">
    <property type="entry name" value="ABC transporter transmembrane region"/>
    <property type="match status" value="2"/>
</dbReference>
<dbReference type="FunFam" id="3.40.50.300:FF:000916">
    <property type="entry name" value="ABC transporter B family member 9"/>
    <property type="match status" value="1"/>
</dbReference>
<dbReference type="GO" id="GO:0090374">
    <property type="term" value="P:oligopeptide export from mitochondrion"/>
    <property type="evidence" value="ECO:0007669"/>
    <property type="project" value="TreeGrafter"/>
</dbReference>
<keyword evidence="7" id="KW-0067">ATP-binding</keyword>
<organism evidence="16 17">
    <name type="scientific">Chondrus crispus</name>
    <name type="common">Carrageen Irish moss</name>
    <name type="synonym">Polymorpha crispa</name>
    <dbReference type="NCBI Taxonomy" id="2769"/>
    <lineage>
        <taxon>Eukaryota</taxon>
        <taxon>Rhodophyta</taxon>
        <taxon>Florideophyceae</taxon>
        <taxon>Rhodymeniophycidae</taxon>
        <taxon>Gigartinales</taxon>
        <taxon>Gigartinaceae</taxon>
        <taxon>Chondrus</taxon>
    </lineage>
</organism>
<keyword evidence="17" id="KW-1185">Reference proteome</keyword>
<feature type="compositionally biased region" description="Basic and acidic residues" evidence="12">
    <location>
        <begin position="674"/>
        <end position="683"/>
    </location>
</feature>
<dbReference type="InterPro" id="IPR017871">
    <property type="entry name" value="ABC_transporter-like_CS"/>
</dbReference>
<keyword evidence="3" id="KW-0813">Transport</keyword>
<keyword evidence="4 13" id="KW-0812">Transmembrane</keyword>
<evidence type="ECO:0000256" key="11">
    <source>
        <dbReference type="ARBA" id="ARBA00023180"/>
    </source>
</evidence>
<evidence type="ECO:0000256" key="8">
    <source>
        <dbReference type="ARBA" id="ARBA00022967"/>
    </source>
</evidence>
<feature type="domain" description="ABC transporter" evidence="14">
    <location>
        <begin position="1044"/>
        <end position="1285"/>
    </location>
</feature>
<evidence type="ECO:0000256" key="10">
    <source>
        <dbReference type="ARBA" id="ARBA00023136"/>
    </source>
</evidence>
<evidence type="ECO:0000256" key="13">
    <source>
        <dbReference type="SAM" id="Phobius"/>
    </source>
</evidence>
<feature type="transmembrane region" description="Helical" evidence="13">
    <location>
        <begin position="984"/>
        <end position="1004"/>
    </location>
</feature>
<feature type="region of interest" description="Disordered" evidence="12">
    <location>
        <begin position="674"/>
        <end position="694"/>
    </location>
</feature>
<dbReference type="RefSeq" id="XP_005713167.1">
    <property type="nucleotide sequence ID" value="XM_005713110.1"/>
</dbReference>
<feature type="transmembrane region" description="Helical" evidence="13">
    <location>
        <begin position="194"/>
        <end position="217"/>
    </location>
</feature>
<evidence type="ECO:0000256" key="9">
    <source>
        <dbReference type="ARBA" id="ARBA00022989"/>
    </source>
</evidence>
<evidence type="ECO:0000256" key="2">
    <source>
        <dbReference type="ARBA" id="ARBA00014334"/>
    </source>
</evidence>
<keyword evidence="8" id="KW-1278">Translocase</keyword>
<sequence length="1290" mass="139989">MQNVNCHDGGGWECDWLRQNRHACIERPLRGIAIKTTPGCTYSAVVDDQCKTWCPGDWPLSRAGLAHACPLVPNRKLSFLTALRTPFTMEPGDSDLKPSSAPPKWKFWARKEKVPEEERKYPPVPYIRLFRYASNADKLMLGLALLAAIGHGTLLPILTVIFGDVVDQFGPFLTAGAIESDIDISDSIASKVNLFLYLAIVAFALSFLQLSLSVIAANRIGNDLRKKFFDNLTRQDCNFYDDSEAGSLTHIVISDVNLIQGGIGDKLCTAVQYFTTFVTGVIVGFAYGWKLTLLILGVTPILLVAGAVFGNASADATGDGLGAYGEAGGVAQEVFSLIRTVTAFGGQEDELRRYEKSLDKAYIASVKAAIASGFGLGTAMFCILSTYGLAFFVGANLARVSDPEIEPEMSPGDIDPQNDDGLIPTEPTTGHVTFENLDFNYPKRITEEGVSALVLDNFNLDIAAGTSEAFVGKSGCGKSTLARMIQRFYDPIAGSVRLDGVDIRELNVRWLRSQIGVVAQMPSLFMLSIRDNIALVTNDDIIEAAKLANAHNFIIKLPEGYDTMLGERGAMLSGGQKQRVCIARALIRNPKLLILDESTAALDTASERLVQDALDKAAAGRTTVTIAHRLSTIRNADNISCVDGGKVVERGPHDELVRREGGFYRAVHDLQNVQRDKMQKEKEAETEDDSDSKLAPVLAAQKSMSKTAHSTSVRDALAVEEEKALAAVDKGVFWRTVKMNKGEFSYMFIGILGAVAVGVVWPIAAISLTELVEIMLTENDPSDVRVWALSFKLTRRIRSDAFRALLRQEMGYFDMEENSVGALAGRLSSDAGAIKGLTGDLFGVGVNVLGALVAGLTIAFVNCWELTLVVLAIIPGIALGGYFEMQASAGIDSGARKDFAQANVVAAEAVDNIATVRTLGLEDYFASRYSKMIHKTRRDKLRKAVVTAIAFGFSEFCQYLLWYATFKAGGNFVRDGRCSFKEMLLSSMAILFAAITFGNVSVFAPDVGASQIGATHIYRLLDRESEIDPTSKDGEDVDHVAGDVSSKKVYFEYPRRPDVPVLRGLSIDVSRGKTLALVGTSGHGKSTIISLLERFYSYREGTIHIDEHEISKARVATLRNHIGLVSQEPELFNRSVFENIAYGAPHEDGTPITMTDVIEAAKKANAHEFVSALPQGYDTVVGPRGDALSGGQRQRVAIARSLIRAPPVLLLDEATSALDSASERLVQAALDKASDGRTTIVVAHRLSTIKDADVIAVVRKGRIVESGTHGELLRKNGHYADLVQHQLSDV</sequence>
<dbReference type="InterPro" id="IPR036640">
    <property type="entry name" value="ABC1_TM_sf"/>
</dbReference>
<dbReference type="SMART" id="SM00382">
    <property type="entry name" value="AAA"/>
    <property type="match status" value="2"/>
</dbReference>
<evidence type="ECO:0000256" key="12">
    <source>
        <dbReference type="SAM" id="MobiDB-lite"/>
    </source>
</evidence>
<feature type="transmembrane region" description="Helical" evidence="13">
    <location>
        <begin position="139"/>
        <end position="162"/>
    </location>
</feature>
<dbReference type="CDD" id="cd18578">
    <property type="entry name" value="ABC_6TM_Pgp_ABCB1_D2_like"/>
    <property type="match status" value="1"/>
</dbReference>
<dbReference type="EMBL" id="HG001642">
    <property type="protein sequence ID" value="CDF33364.1"/>
    <property type="molecule type" value="Genomic_DNA"/>
</dbReference>
<dbReference type="Gene3D" id="3.40.50.300">
    <property type="entry name" value="P-loop containing nucleotide triphosphate hydrolases"/>
    <property type="match status" value="2"/>
</dbReference>
<accession>R7Q5S3</accession>
<evidence type="ECO:0000313" key="16">
    <source>
        <dbReference type="EMBL" id="CDF33364.1"/>
    </source>
</evidence>
<dbReference type="InterPro" id="IPR003593">
    <property type="entry name" value="AAA+_ATPase"/>
</dbReference>
<dbReference type="OMA" id="YEMCLGQ"/>
<feature type="transmembrane region" description="Helical" evidence="13">
    <location>
        <begin position="744"/>
        <end position="766"/>
    </location>
</feature>
<gene>
    <name evidence="16" type="ORF">CHC_T00001951001</name>
</gene>
<dbReference type="STRING" id="2769.R7Q5S3"/>
<dbReference type="GO" id="GO:0005524">
    <property type="term" value="F:ATP binding"/>
    <property type="evidence" value="ECO:0007669"/>
    <property type="project" value="UniProtKB-KW"/>
</dbReference>
<dbReference type="Gramene" id="CDF33364">
    <property type="protein sequence ID" value="CDF33364"/>
    <property type="gene ID" value="CHC_T00001951001"/>
</dbReference>
<keyword evidence="11" id="KW-0325">Glycoprotein</keyword>
<feature type="domain" description="ABC transmembrane type-1" evidence="15">
    <location>
        <begin position="143"/>
        <end position="414"/>
    </location>
</feature>
<evidence type="ECO:0000256" key="4">
    <source>
        <dbReference type="ARBA" id="ARBA00022692"/>
    </source>
</evidence>